<comment type="caution">
    <text evidence="2">The sequence shown here is derived from an EMBL/GenBank/DDBJ whole genome shotgun (WGS) entry which is preliminary data.</text>
</comment>
<dbReference type="EMBL" id="JARBHB010000006">
    <property type="protein sequence ID" value="KAJ8881327.1"/>
    <property type="molecule type" value="Genomic_DNA"/>
</dbReference>
<dbReference type="Proteomes" id="UP001159363">
    <property type="component" value="Chromosome 5"/>
</dbReference>
<accession>A0ABQ9HAI9</accession>
<feature type="compositionally biased region" description="Low complexity" evidence="1">
    <location>
        <begin position="269"/>
        <end position="282"/>
    </location>
</feature>
<evidence type="ECO:0000313" key="2">
    <source>
        <dbReference type="EMBL" id="KAJ8881327.1"/>
    </source>
</evidence>
<keyword evidence="3" id="KW-1185">Reference proteome</keyword>
<sequence>MELNLEIWVAVNNEVLRANEGEVSSAGMQMRGKREIPRKPADQRHRPARLPLEKIPDDTHKTSYDRVKRRRERKINIKASERVDVDVFTQNKRACPSTAKPNFLMLNHLPKHAQVSSQPITDMQENKLGIPYHMFRASKRRAGGNRRYPRKYADQRHRLASSTNPTCENPMTQLGIEYGPPWWEASELTARPPRPQYDLSPDFSTVQESLRTPLPFVIHFTSPLPVIDPVCGPCPSRHASSLRVAPATNHFAPSPIIPLSALYSDRRAGSSSSRNSNQSKFNQVCANSPRTQAEQSQHTAAWRRSASNMQIAQDTDINKHLVKRSRRVASAENPATATLMRTTRIKDFSWLYCLFLHIMRLQARHRNDIQPRRPGFLPPSSRRRPGILPPSSSCRFRNLSTSFYRPDYGPVNFYMLVRECKLMKTVLPAPGVVLTQNQLFRAAYSTPSLRWAGRASVEYAARLISKVICLQDNSLPYAIVLQFPVTLSTIYCSRALTSAGCVGNTLLLRNPTGRRHMQTSRVIWPAMECCQIWTVCDVKTSSIKCSWSDERYALSTRPVESSVRLHASVPNVCDCKPLRFAHIQYSPMFTRFSRSLCVPYRSQMQWSETCPPTPLWYADQVSPDIEVTTKCAMCRIHRFTVFKECLYSELL</sequence>
<reference evidence="2 3" key="1">
    <citation type="submission" date="2023-02" db="EMBL/GenBank/DDBJ databases">
        <title>LHISI_Scaffold_Assembly.</title>
        <authorList>
            <person name="Stuart O.P."/>
            <person name="Cleave R."/>
            <person name="Magrath M.J.L."/>
            <person name="Mikheyev A.S."/>
        </authorList>
    </citation>
    <scope>NUCLEOTIDE SEQUENCE [LARGE SCALE GENOMIC DNA]</scope>
    <source>
        <strain evidence="2">Daus_M_001</strain>
        <tissue evidence="2">Leg muscle</tissue>
    </source>
</reference>
<feature type="compositionally biased region" description="Polar residues" evidence="1">
    <location>
        <begin position="284"/>
        <end position="298"/>
    </location>
</feature>
<feature type="region of interest" description="Disordered" evidence="1">
    <location>
        <begin position="370"/>
        <end position="391"/>
    </location>
</feature>
<gene>
    <name evidence="2" type="ORF">PR048_017808</name>
</gene>
<proteinExistence type="predicted"/>
<organism evidence="2 3">
    <name type="scientific">Dryococelus australis</name>
    <dbReference type="NCBI Taxonomy" id="614101"/>
    <lineage>
        <taxon>Eukaryota</taxon>
        <taxon>Metazoa</taxon>
        <taxon>Ecdysozoa</taxon>
        <taxon>Arthropoda</taxon>
        <taxon>Hexapoda</taxon>
        <taxon>Insecta</taxon>
        <taxon>Pterygota</taxon>
        <taxon>Neoptera</taxon>
        <taxon>Polyneoptera</taxon>
        <taxon>Phasmatodea</taxon>
        <taxon>Verophasmatodea</taxon>
        <taxon>Anareolatae</taxon>
        <taxon>Phasmatidae</taxon>
        <taxon>Eurycanthinae</taxon>
        <taxon>Dryococelus</taxon>
    </lineage>
</organism>
<protein>
    <submittedName>
        <fullName evidence="2">Uncharacterized protein</fullName>
    </submittedName>
</protein>
<evidence type="ECO:0000313" key="3">
    <source>
        <dbReference type="Proteomes" id="UP001159363"/>
    </source>
</evidence>
<feature type="region of interest" description="Disordered" evidence="1">
    <location>
        <begin position="267"/>
        <end position="298"/>
    </location>
</feature>
<feature type="region of interest" description="Disordered" evidence="1">
    <location>
        <begin position="23"/>
        <end position="46"/>
    </location>
</feature>
<feature type="compositionally biased region" description="Basic and acidic residues" evidence="1">
    <location>
        <begin position="32"/>
        <end position="46"/>
    </location>
</feature>
<evidence type="ECO:0000256" key="1">
    <source>
        <dbReference type="SAM" id="MobiDB-lite"/>
    </source>
</evidence>
<name>A0ABQ9HAI9_9NEOP</name>